<dbReference type="InterPro" id="IPR012317">
    <property type="entry name" value="Poly(ADP-ribose)pol_cat_dom"/>
</dbReference>
<name>A0A9P3PZY5_LYOSH</name>
<dbReference type="GO" id="GO:1990404">
    <property type="term" value="F:NAD+-protein mono-ADP-ribosyltransferase activity"/>
    <property type="evidence" value="ECO:0007669"/>
    <property type="project" value="TreeGrafter"/>
</dbReference>
<evidence type="ECO:0000259" key="1">
    <source>
        <dbReference type="PROSITE" id="PS50908"/>
    </source>
</evidence>
<dbReference type="Pfam" id="PF00644">
    <property type="entry name" value="PARP"/>
    <property type="match status" value="1"/>
</dbReference>
<organism evidence="2 3">
    <name type="scientific">Lyophyllum shimeji</name>
    <name type="common">Hon-shimeji</name>
    <name type="synonym">Tricholoma shimeji</name>
    <dbReference type="NCBI Taxonomy" id="47721"/>
    <lineage>
        <taxon>Eukaryota</taxon>
        <taxon>Fungi</taxon>
        <taxon>Dikarya</taxon>
        <taxon>Basidiomycota</taxon>
        <taxon>Agaricomycotina</taxon>
        <taxon>Agaricomycetes</taxon>
        <taxon>Agaricomycetidae</taxon>
        <taxon>Agaricales</taxon>
        <taxon>Tricholomatineae</taxon>
        <taxon>Lyophyllaceae</taxon>
        <taxon>Lyophyllum</taxon>
    </lineage>
</organism>
<evidence type="ECO:0000313" key="2">
    <source>
        <dbReference type="EMBL" id="GLB45088.1"/>
    </source>
</evidence>
<evidence type="ECO:0000313" key="3">
    <source>
        <dbReference type="Proteomes" id="UP001063166"/>
    </source>
</evidence>
<dbReference type="PANTHER" id="PTHR45740:SF2">
    <property type="entry name" value="POLY [ADP-RIBOSE] POLYMERASE"/>
    <property type="match status" value="1"/>
</dbReference>
<keyword evidence="3" id="KW-1185">Reference proteome</keyword>
<dbReference type="AlphaFoldDB" id="A0A9P3PZY5"/>
<sequence length="433" mass="49342">MSSQQQQQREEELLSVQSIYCDAYNTFEALDETHFRFRSVPIVLSITLPLSYPDPTQLLEVTVDSDGLGVSPLQIFQLRMRLESIVQSKPDEPVLFDLTEETREFTEALREDVRVCLEEEDEEQEEEQVWEHYNMAEDSTNRVTDHAIVRGHMGQSRIEGIMSRLPPTTKLLHAELVLRTDLRQQFLQMQRKIQQVAAHGTHDRRARDAAYDRFGKEEIVFHGTLRQNVGSIVRSGFVVPGGKTATGEVVDVRCGSTWGQGIYTSPDPEYSLSYADHTEGGVKGHRRLLPGQKLIVCAILMGRRRLMNNTRRLNPSVEEGYDSHVSPNKLEYVVFNSAQVLPLYVLHLGNRSASSDQSGSLNFRLGKPAQVEGNLTEYARKHLPTGFGAARGHRFVVEAVAPVDDDEELWGDYQHDEEGEFQEERKSTNWWWT</sequence>
<dbReference type="OrthoDB" id="10256774at2759"/>
<dbReference type="SMART" id="SM00591">
    <property type="entry name" value="RWD"/>
    <property type="match status" value="1"/>
</dbReference>
<feature type="domain" description="RWD" evidence="1">
    <location>
        <begin position="11"/>
        <end position="109"/>
    </location>
</feature>
<protein>
    <recommendedName>
        <fullName evidence="1">RWD domain-containing protein</fullName>
    </recommendedName>
</protein>
<dbReference type="InterPro" id="IPR006575">
    <property type="entry name" value="RWD_dom"/>
</dbReference>
<dbReference type="Proteomes" id="UP001063166">
    <property type="component" value="Unassembled WGS sequence"/>
</dbReference>
<proteinExistence type="predicted"/>
<dbReference type="EMBL" id="BRPK01000019">
    <property type="protein sequence ID" value="GLB45088.1"/>
    <property type="molecule type" value="Genomic_DNA"/>
</dbReference>
<dbReference type="PROSITE" id="PS50908">
    <property type="entry name" value="RWD"/>
    <property type="match status" value="1"/>
</dbReference>
<dbReference type="InterPro" id="IPR051712">
    <property type="entry name" value="ARTD-AVP"/>
</dbReference>
<dbReference type="Gene3D" id="3.90.228.10">
    <property type="match status" value="1"/>
</dbReference>
<dbReference type="GO" id="GO:0003950">
    <property type="term" value="F:NAD+ poly-ADP-ribosyltransferase activity"/>
    <property type="evidence" value="ECO:0007669"/>
    <property type="project" value="InterPro"/>
</dbReference>
<gene>
    <name evidence="2" type="ORF">LshimejAT787_1901660</name>
</gene>
<dbReference type="Gene3D" id="3.10.110.10">
    <property type="entry name" value="Ubiquitin Conjugating Enzyme"/>
    <property type="match status" value="1"/>
</dbReference>
<dbReference type="InterPro" id="IPR016135">
    <property type="entry name" value="UBQ-conjugating_enzyme/RWD"/>
</dbReference>
<dbReference type="PANTHER" id="PTHR45740">
    <property type="entry name" value="POLY [ADP-RIBOSE] POLYMERASE"/>
    <property type="match status" value="1"/>
</dbReference>
<dbReference type="GO" id="GO:0005634">
    <property type="term" value="C:nucleus"/>
    <property type="evidence" value="ECO:0007669"/>
    <property type="project" value="TreeGrafter"/>
</dbReference>
<reference evidence="2" key="1">
    <citation type="submission" date="2022-07" db="EMBL/GenBank/DDBJ databases">
        <title>The genome of Lyophyllum shimeji provides insight into the initial evolution of ectomycorrhizal fungal genome.</title>
        <authorList>
            <person name="Kobayashi Y."/>
            <person name="Shibata T."/>
            <person name="Hirakawa H."/>
            <person name="Shigenobu S."/>
            <person name="Nishiyama T."/>
            <person name="Yamada A."/>
            <person name="Hasebe M."/>
            <person name="Kawaguchi M."/>
        </authorList>
    </citation>
    <scope>NUCLEOTIDE SEQUENCE</scope>
    <source>
        <strain evidence="2">AT787</strain>
    </source>
</reference>
<dbReference type="SUPFAM" id="SSF54495">
    <property type="entry name" value="UBC-like"/>
    <property type="match status" value="1"/>
</dbReference>
<dbReference type="SUPFAM" id="SSF56399">
    <property type="entry name" value="ADP-ribosylation"/>
    <property type="match status" value="1"/>
</dbReference>
<accession>A0A9P3PZY5</accession>
<dbReference type="Pfam" id="PF05773">
    <property type="entry name" value="RWD"/>
    <property type="match status" value="1"/>
</dbReference>
<comment type="caution">
    <text evidence="2">The sequence shown here is derived from an EMBL/GenBank/DDBJ whole genome shotgun (WGS) entry which is preliminary data.</text>
</comment>